<dbReference type="Gene3D" id="1.10.260.40">
    <property type="entry name" value="lambda repressor-like DNA-binding domains"/>
    <property type="match status" value="1"/>
</dbReference>
<comment type="caution">
    <text evidence="2">The sequence shown here is derived from an EMBL/GenBank/DDBJ whole genome shotgun (WGS) entry which is preliminary data.</text>
</comment>
<evidence type="ECO:0008006" key="4">
    <source>
        <dbReference type="Google" id="ProtNLM"/>
    </source>
</evidence>
<reference evidence="3" key="1">
    <citation type="journal article" date="2019" name="Int. J. Syst. Evol. Microbiol.">
        <title>The Global Catalogue of Microorganisms (GCM) 10K type strain sequencing project: providing services to taxonomists for standard genome sequencing and annotation.</title>
        <authorList>
            <consortium name="The Broad Institute Genomics Platform"/>
            <consortium name="The Broad Institute Genome Sequencing Center for Infectious Disease"/>
            <person name="Wu L."/>
            <person name="Ma J."/>
        </authorList>
    </citation>
    <scope>NUCLEOTIDE SEQUENCE [LARGE SCALE GENOMIC DNA]</scope>
    <source>
        <strain evidence="3">JCM 17986</strain>
    </source>
</reference>
<sequence length="252" mass="27083">MTQPAELDTAPPFDPEAARTARSVMAFTPERVAATLASYGVNAFPRDVRAWEDGSVAPTEDQLIGLAKALAVPVGRLMGESGNASLHALRLRAGLTAAAAGKQVGMSEATWLRMERGNAWRADERRTQALIRMFSGLTHRQLVEVSGAREELSECLAKCLGQGRAPAYVSPVTEVLGLRRRKVAEAMEALIADFPPPGGVDAKPKRTSGEQAVEEPPAPPLPAGAMDRFWDLMGNPPADPYAPGAWRRPPRR</sequence>
<dbReference type="Pfam" id="PF13560">
    <property type="entry name" value="HTH_31"/>
    <property type="match status" value="1"/>
</dbReference>
<organism evidence="2 3">
    <name type="scientific">Yinghuangia aomiensis</name>
    <dbReference type="NCBI Taxonomy" id="676205"/>
    <lineage>
        <taxon>Bacteria</taxon>
        <taxon>Bacillati</taxon>
        <taxon>Actinomycetota</taxon>
        <taxon>Actinomycetes</taxon>
        <taxon>Kitasatosporales</taxon>
        <taxon>Streptomycetaceae</taxon>
        <taxon>Yinghuangia</taxon>
    </lineage>
</organism>
<dbReference type="EMBL" id="BAABHS010000012">
    <property type="protein sequence ID" value="GAA4969395.1"/>
    <property type="molecule type" value="Genomic_DNA"/>
</dbReference>
<evidence type="ECO:0000256" key="1">
    <source>
        <dbReference type="SAM" id="MobiDB-lite"/>
    </source>
</evidence>
<dbReference type="InterPro" id="IPR001387">
    <property type="entry name" value="Cro/C1-type_HTH"/>
</dbReference>
<dbReference type="CDD" id="cd00093">
    <property type="entry name" value="HTH_XRE"/>
    <property type="match status" value="1"/>
</dbReference>
<gene>
    <name evidence="2" type="ORF">GCM10023205_38350</name>
</gene>
<protein>
    <recommendedName>
        <fullName evidence="4">Helix-turn-helix domain-containing protein</fullName>
    </recommendedName>
</protein>
<dbReference type="RefSeq" id="WP_345676753.1">
    <property type="nucleotide sequence ID" value="NZ_BAABHS010000012.1"/>
</dbReference>
<proteinExistence type="predicted"/>
<feature type="region of interest" description="Disordered" evidence="1">
    <location>
        <begin position="195"/>
        <end position="252"/>
    </location>
</feature>
<accession>A0ABP9HF34</accession>
<keyword evidence="3" id="KW-1185">Reference proteome</keyword>
<evidence type="ECO:0000313" key="2">
    <source>
        <dbReference type="EMBL" id="GAA4969395.1"/>
    </source>
</evidence>
<dbReference type="Proteomes" id="UP001500466">
    <property type="component" value="Unassembled WGS sequence"/>
</dbReference>
<evidence type="ECO:0000313" key="3">
    <source>
        <dbReference type="Proteomes" id="UP001500466"/>
    </source>
</evidence>
<dbReference type="InterPro" id="IPR010982">
    <property type="entry name" value="Lambda_DNA-bd_dom_sf"/>
</dbReference>
<name>A0ABP9HF34_9ACTN</name>